<sequence>MLRKARIKQLLKKLKTSGEIAPEDLRGLTDAEKEVIRTLYDENLVDESLDFLESLNTDRELEKLKNRLNIPETPVIPMWKYLLKYAAVLAGAITVVYLYQVLFSSPPEYGIAEDAIKLRTGMDREIKVIDQTGSQQFVSASGEVIAEQQGNTIRYKPGAKVDELIFHELHIPYGKIFEVELSDGTQVHLNSGTRIKYPVKFSDPRKREVFIDGEAYFKVAKDKEHPFLVHADAVTVKVLGTEFNISSYREDAEVKTVLIEGSVAMTNSYNTGSKTILKPGTKGSWNRTSHTTRTEKVDIELYTSWTKGELVFRETPFEESLVKLERKYNVTIENRNPGLARKKLNARFSVDVESISDVLKSIGEVFAYNYEIKDRKIVIY</sequence>
<gene>
    <name evidence="4" type="ORF">IBL28_20640</name>
</gene>
<proteinExistence type="predicted"/>
<evidence type="ECO:0000256" key="1">
    <source>
        <dbReference type="SAM" id="Phobius"/>
    </source>
</evidence>
<feature type="domain" description="FecR protein" evidence="2">
    <location>
        <begin position="174"/>
        <end position="263"/>
    </location>
</feature>
<reference evidence="4 5" key="1">
    <citation type="submission" date="2020-09" db="EMBL/GenBank/DDBJ databases">
        <title>Sinomicrobium weinanense sp. nov., a halophilic bacteria isolated from saline-alkali soil.</title>
        <authorList>
            <person name="Wu P."/>
            <person name="Ren H."/>
            <person name="Mei Y."/>
            <person name="Liang Y."/>
            <person name="Chen Z."/>
        </authorList>
    </citation>
    <scope>NUCLEOTIDE SEQUENCE [LARGE SCALE GENOMIC DNA]</scope>
    <source>
        <strain evidence="4 5">FJxs</strain>
    </source>
</reference>
<dbReference type="FunFam" id="2.60.120.1440:FF:000001">
    <property type="entry name" value="Putative anti-sigma factor"/>
    <property type="match status" value="1"/>
</dbReference>
<keyword evidence="1" id="KW-1133">Transmembrane helix</keyword>
<dbReference type="EMBL" id="JACVDC010000111">
    <property type="protein sequence ID" value="MBC9798388.1"/>
    <property type="molecule type" value="Genomic_DNA"/>
</dbReference>
<organism evidence="4 5">
    <name type="scientific">Sinomicrobium weinanense</name>
    <dbReference type="NCBI Taxonomy" id="2842200"/>
    <lineage>
        <taxon>Bacteria</taxon>
        <taxon>Pseudomonadati</taxon>
        <taxon>Bacteroidota</taxon>
        <taxon>Flavobacteriia</taxon>
        <taxon>Flavobacteriales</taxon>
        <taxon>Flavobacteriaceae</taxon>
        <taxon>Sinomicrobium</taxon>
    </lineage>
</organism>
<evidence type="ECO:0000313" key="5">
    <source>
        <dbReference type="Proteomes" id="UP000653730"/>
    </source>
</evidence>
<dbReference type="InterPro" id="IPR012373">
    <property type="entry name" value="Ferrdict_sens_TM"/>
</dbReference>
<dbReference type="Proteomes" id="UP000653730">
    <property type="component" value="Unassembled WGS sequence"/>
</dbReference>
<feature type="domain" description="Protein FecR C-terminal" evidence="3">
    <location>
        <begin position="309"/>
        <end position="379"/>
    </location>
</feature>
<comment type="caution">
    <text evidence="4">The sequence shown here is derived from an EMBL/GenBank/DDBJ whole genome shotgun (WGS) entry which is preliminary data.</text>
</comment>
<dbReference type="Gene3D" id="3.55.50.30">
    <property type="match status" value="1"/>
</dbReference>
<name>A0A926JVK9_9FLAO</name>
<dbReference type="InterPro" id="IPR006860">
    <property type="entry name" value="FecR"/>
</dbReference>
<evidence type="ECO:0000259" key="3">
    <source>
        <dbReference type="Pfam" id="PF16344"/>
    </source>
</evidence>
<dbReference type="RefSeq" id="WP_187967508.1">
    <property type="nucleotide sequence ID" value="NZ_JACVDC010000111.1"/>
</dbReference>
<dbReference type="Pfam" id="PF16344">
    <property type="entry name" value="FecR_C"/>
    <property type="match status" value="1"/>
</dbReference>
<dbReference type="Pfam" id="PF04773">
    <property type="entry name" value="FecR"/>
    <property type="match status" value="1"/>
</dbReference>
<dbReference type="InterPro" id="IPR032508">
    <property type="entry name" value="FecR_C"/>
</dbReference>
<evidence type="ECO:0000259" key="2">
    <source>
        <dbReference type="Pfam" id="PF04773"/>
    </source>
</evidence>
<protein>
    <submittedName>
        <fullName evidence="4">FecR domain-containing protein</fullName>
    </submittedName>
</protein>
<dbReference type="PANTHER" id="PTHR30273">
    <property type="entry name" value="PERIPLASMIC SIGNAL SENSOR AND SIGMA FACTOR ACTIVATOR FECR-RELATED"/>
    <property type="match status" value="1"/>
</dbReference>
<dbReference type="PANTHER" id="PTHR30273:SF2">
    <property type="entry name" value="PROTEIN FECR"/>
    <property type="match status" value="1"/>
</dbReference>
<keyword evidence="1" id="KW-0812">Transmembrane</keyword>
<feature type="transmembrane region" description="Helical" evidence="1">
    <location>
        <begin position="81"/>
        <end position="99"/>
    </location>
</feature>
<dbReference type="GO" id="GO:0016989">
    <property type="term" value="F:sigma factor antagonist activity"/>
    <property type="evidence" value="ECO:0007669"/>
    <property type="project" value="TreeGrafter"/>
</dbReference>
<keyword evidence="1" id="KW-0472">Membrane</keyword>
<keyword evidence="5" id="KW-1185">Reference proteome</keyword>
<dbReference type="Gene3D" id="2.60.120.1440">
    <property type="match status" value="1"/>
</dbReference>
<accession>A0A926JVK9</accession>
<dbReference type="AlphaFoldDB" id="A0A926JVK9"/>
<evidence type="ECO:0000313" key="4">
    <source>
        <dbReference type="EMBL" id="MBC9798388.1"/>
    </source>
</evidence>